<evidence type="ECO:0000313" key="2">
    <source>
        <dbReference type="EMBL" id="KAK0604722.1"/>
    </source>
</evidence>
<reference evidence="2" key="1">
    <citation type="journal article" date="2022" name="Plant J.">
        <title>Strategies of tolerance reflected in two North American maple genomes.</title>
        <authorList>
            <person name="McEvoy S.L."/>
            <person name="Sezen U.U."/>
            <person name="Trouern-Trend A."/>
            <person name="McMahon S.M."/>
            <person name="Schaberg P.G."/>
            <person name="Yang J."/>
            <person name="Wegrzyn J.L."/>
            <person name="Swenson N.G."/>
        </authorList>
    </citation>
    <scope>NUCLEOTIDE SEQUENCE</scope>
    <source>
        <strain evidence="2">NS2018</strain>
    </source>
</reference>
<name>A0AA39W5T7_ACESA</name>
<keyword evidence="3" id="KW-1185">Reference proteome</keyword>
<evidence type="ECO:0000256" key="1">
    <source>
        <dbReference type="SAM" id="MobiDB-lite"/>
    </source>
</evidence>
<proteinExistence type="predicted"/>
<dbReference type="InterPro" id="IPR050823">
    <property type="entry name" value="Plant_Ser_Thr_Prot_Kinase"/>
</dbReference>
<protein>
    <submittedName>
        <fullName evidence="2">Uncharacterized protein</fullName>
    </submittedName>
</protein>
<feature type="region of interest" description="Disordered" evidence="1">
    <location>
        <begin position="104"/>
        <end position="126"/>
    </location>
</feature>
<organism evidence="2 3">
    <name type="scientific">Acer saccharum</name>
    <name type="common">Sugar maple</name>
    <dbReference type="NCBI Taxonomy" id="4024"/>
    <lineage>
        <taxon>Eukaryota</taxon>
        <taxon>Viridiplantae</taxon>
        <taxon>Streptophyta</taxon>
        <taxon>Embryophyta</taxon>
        <taxon>Tracheophyta</taxon>
        <taxon>Spermatophyta</taxon>
        <taxon>Magnoliopsida</taxon>
        <taxon>eudicotyledons</taxon>
        <taxon>Gunneridae</taxon>
        <taxon>Pentapetalae</taxon>
        <taxon>rosids</taxon>
        <taxon>malvids</taxon>
        <taxon>Sapindales</taxon>
        <taxon>Sapindaceae</taxon>
        <taxon>Hippocastanoideae</taxon>
        <taxon>Acereae</taxon>
        <taxon>Acer</taxon>
    </lineage>
</organism>
<dbReference type="Proteomes" id="UP001168877">
    <property type="component" value="Unassembled WGS sequence"/>
</dbReference>
<accession>A0AA39W5T7</accession>
<dbReference type="Gene3D" id="3.30.200.20">
    <property type="entry name" value="Phosphorylase Kinase, domain 1"/>
    <property type="match status" value="1"/>
</dbReference>
<dbReference type="AlphaFoldDB" id="A0AA39W5T7"/>
<dbReference type="InterPro" id="IPR011009">
    <property type="entry name" value="Kinase-like_dom_sf"/>
</dbReference>
<dbReference type="PANTHER" id="PTHR45621">
    <property type="entry name" value="OS01G0588500 PROTEIN-RELATED"/>
    <property type="match status" value="1"/>
</dbReference>
<sequence>MAATSSLKEFSFKELKMATGNFSSDAWLGDGDLCKVYKGWMDEKTLAPSKSGEGMVVAVKEYRKREPHFELWGRDNEPLAFAKDPWPNSWLGMGKPVCYHTKPDPVGHDPTSHHLNAPTWVTSPRD</sequence>
<comment type="caution">
    <text evidence="2">The sequence shown here is derived from an EMBL/GenBank/DDBJ whole genome shotgun (WGS) entry which is preliminary data.</text>
</comment>
<gene>
    <name evidence="2" type="ORF">LWI29_018733</name>
</gene>
<evidence type="ECO:0000313" key="3">
    <source>
        <dbReference type="Proteomes" id="UP001168877"/>
    </source>
</evidence>
<dbReference type="SUPFAM" id="SSF56112">
    <property type="entry name" value="Protein kinase-like (PK-like)"/>
    <property type="match status" value="1"/>
</dbReference>
<reference evidence="2" key="2">
    <citation type="submission" date="2023-06" db="EMBL/GenBank/DDBJ databases">
        <authorList>
            <person name="Swenson N.G."/>
            <person name="Wegrzyn J.L."/>
            <person name="Mcevoy S.L."/>
        </authorList>
    </citation>
    <scope>NUCLEOTIDE SEQUENCE</scope>
    <source>
        <strain evidence="2">NS2018</strain>
        <tissue evidence="2">Leaf</tissue>
    </source>
</reference>
<dbReference type="EMBL" id="JAUESC010000002">
    <property type="protein sequence ID" value="KAK0604722.1"/>
    <property type="molecule type" value="Genomic_DNA"/>
</dbReference>